<keyword evidence="1" id="KW-0175">Coiled coil</keyword>
<dbReference type="NCBIfam" id="TIGR00254">
    <property type="entry name" value="GGDEF"/>
    <property type="match status" value="1"/>
</dbReference>
<evidence type="ECO:0000313" key="3">
    <source>
        <dbReference type="EMBL" id="TDT71490.1"/>
    </source>
</evidence>
<dbReference type="InterPro" id="IPR043128">
    <property type="entry name" value="Rev_trsase/Diguanyl_cyclase"/>
</dbReference>
<evidence type="ECO:0000256" key="1">
    <source>
        <dbReference type="SAM" id="Coils"/>
    </source>
</evidence>
<gene>
    <name evidence="3" type="ORF">EV215_0866</name>
</gene>
<dbReference type="InterPro" id="IPR029787">
    <property type="entry name" value="Nucleotide_cyclase"/>
</dbReference>
<feature type="domain" description="GGDEF" evidence="2">
    <location>
        <begin position="381"/>
        <end position="515"/>
    </location>
</feature>
<dbReference type="FunFam" id="3.30.70.270:FF:000001">
    <property type="entry name" value="Diguanylate cyclase domain protein"/>
    <property type="match status" value="1"/>
</dbReference>
<dbReference type="InterPro" id="IPR050469">
    <property type="entry name" value="Diguanylate_Cyclase"/>
</dbReference>
<dbReference type="GO" id="GO:0005886">
    <property type="term" value="C:plasma membrane"/>
    <property type="evidence" value="ECO:0007669"/>
    <property type="project" value="TreeGrafter"/>
</dbReference>
<dbReference type="RefSeq" id="WP_134112757.1">
    <property type="nucleotide sequence ID" value="NZ_SOBG01000003.1"/>
</dbReference>
<dbReference type="SMART" id="SM00267">
    <property type="entry name" value="GGDEF"/>
    <property type="match status" value="1"/>
</dbReference>
<dbReference type="CDD" id="cd01949">
    <property type="entry name" value="GGDEF"/>
    <property type="match status" value="1"/>
</dbReference>
<dbReference type="GO" id="GO:0043709">
    <property type="term" value="P:cell adhesion involved in single-species biofilm formation"/>
    <property type="evidence" value="ECO:0007669"/>
    <property type="project" value="TreeGrafter"/>
</dbReference>
<dbReference type="Pfam" id="PF00990">
    <property type="entry name" value="GGDEF"/>
    <property type="match status" value="1"/>
</dbReference>
<name>A0AA46I5Z4_9FUSO</name>
<dbReference type="Proteomes" id="UP000294678">
    <property type="component" value="Unassembled WGS sequence"/>
</dbReference>
<dbReference type="SUPFAM" id="SSF55073">
    <property type="entry name" value="Nucleotide cyclase"/>
    <property type="match status" value="1"/>
</dbReference>
<dbReference type="GO" id="GO:1902201">
    <property type="term" value="P:negative regulation of bacterial-type flagellum-dependent cell motility"/>
    <property type="evidence" value="ECO:0007669"/>
    <property type="project" value="TreeGrafter"/>
</dbReference>
<proteinExistence type="predicted"/>
<reference evidence="3 4" key="1">
    <citation type="submission" date="2019-03" db="EMBL/GenBank/DDBJ databases">
        <title>Genomic Encyclopedia of Type Strains, Phase IV (KMG-IV): sequencing the most valuable type-strain genomes for metagenomic binning, comparative biology and taxonomic classification.</title>
        <authorList>
            <person name="Goeker M."/>
        </authorList>
    </citation>
    <scope>NUCLEOTIDE SEQUENCE [LARGE SCALE GENOMIC DNA]</scope>
    <source>
        <strain evidence="3 4">DSM 100055</strain>
    </source>
</reference>
<evidence type="ECO:0000259" key="2">
    <source>
        <dbReference type="PROSITE" id="PS50887"/>
    </source>
</evidence>
<evidence type="ECO:0000313" key="4">
    <source>
        <dbReference type="Proteomes" id="UP000294678"/>
    </source>
</evidence>
<comment type="caution">
    <text evidence="3">The sequence shown here is derived from an EMBL/GenBank/DDBJ whole genome shotgun (WGS) entry which is preliminary data.</text>
</comment>
<accession>A0AA46I5Z4</accession>
<protein>
    <submittedName>
        <fullName evidence="3">Diguanylate cyclase (GGDEF)-like protein</fullName>
    </submittedName>
</protein>
<dbReference type="Gene3D" id="3.30.70.270">
    <property type="match status" value="1"/>
</dbReference>
<dbReference type="SUPFAM" id="SSF55781">
    <property type="entry name" value="GAF domain-like"/>
    <property type="match status" value="2"/>
</dbReference>
<sequence>MVENDIQEKYKKLEEELQELKNKYSERSFKIMALNQLTQTIALEKDLNTLKYVICDMFFEVNLVQKAFAFSITDKKLEILNKKGINIENNNVKLNYNEKFLEELVKQRVISINIAKQRGFLSEITESFYKGYIISFKLIKGEEIEYFIIIIGEKSLGDYTDVDTEFLTTVSGQISIILENSSYTYQMEEKNKELSKTNFNLTVLNYASTLLNNTLDLNELINYVIDIFFEIYKAKKFIIFNFDEDKSEFKLHSSNGYVFLNDNKTFYINENLKYRILSSANIKNYKELKNSEIIEGLEKIIELNENTYLIPFVNKQLIVGAAIIESEEKIDTDFYNTLKLQITTALNNSKLYHSAITDGLTNLYNHIFFERQLKLEMYKHVKTSLLLIDVDNFKRFNDTYGHVAGDKALKTLAQTIKAYIRKQDIAARYGGEEFVVLFPDTELEEAYEIAEIIRKGVEDVIIEYEGAKLKITISMGVGEYNKSMNIDMYKFVSNVDSALYKSKRNGKNMVTKYIKDIE</sequence>
<dbReference type="Gene3D" id="3.30.450.40">
    <property type="match status" value="1"/>
</dbReference>
<keyword evidence="4" id="KW-1185">Reference proteome</keyword>
<organism evidence="3 4">
    <name type="scientific">Hypnocyclicus thermotrophus</name>
    <dbReference type="NCBI Taxonomy" id="1627895"/>
    <lineage>
        <taxon>Bacteria</taxon>
        <taxon>Fusobacteriati</taxon>
        <taxon>Fusobacteriota</taxon>
        <taxon>Fusobacteriia</taxon>
        <taxon>Fusobacteriales</taxon>
        <taxon>Fusobacteriaceae</taxon>
        <taxon>Hypnocyclicus</taxon>
    </lineage>
</organism>
<dbReference type="AlphaFoldDB" id="A0AA46I5Z4"/>
<dbReference type="PANTHER" id="PTHR45138:SF9">
    <property type="entry name" value="DIGUANYLATE CYCLASE DGCM-RELATED"/>
    <property type="match status" value="1"/>
</dbReference>
<dbReference type="GO" id="GO:0052621">
    <property type="term" value="F:diguanylate cyclase activity"/>
    <property type="evidence" value="ECO:0007669"/>
    <property type="project" value="TreeGrafter"/>
</dbReference>
<feature type="coiled-coil region" evidence="1">
    <location>
        <begin position="3"/>
        <end position="30"/>
    </location>
</feature>
<dbReference type="PANTHER" id="PTHR45138">
    <property type="entry name" value="REGULATORY COMPONENTS OF SENSORY TRANSDUCTION SYSTEM"/>
    <property type="match status" value="1"/>
</dbReference>
<dbReference type="PROSITE" id="PS50887">
    <property type="entry name" value="GGDEF"/>
    <property type="match status" value="1"/>
</dbReference>
<dbReference type="InterPro" id="IPR000160">
    <property type="entry name" value="GGDEF_dom"/>
</dbReference>
<dbReference type="EMBL" id="SOBG01000003">
    <property type="protein sequence ID" value="TDT71490.1"/>
    <property type="molecule type" value="Genomic_DNA"/>
</dbReference>
<dbReference type="InterPro" id="IPR029016">
    <property type="entry name" value="GAF-like_dom_sf"/>
</dbReference>